<name>A0ACC8EK35_9PEZI</name>
<gene>
    <name evidence="1" type="ORF">K441DRAFT_683236</name>
</gene>
<sequence length="182" mass="19528">MGQDAGRALVGGVVKVIRVWNAATGICTTDIPARSGSCIASLTSDQVAGNIFAASFGDDAIRLFDQRLKPSVAMVKCWRNRKQWITNIHMQRGGMRELVSGSWNGEIRLWDIRMDAPVESIQALNTHAGAHAHASNKADGGKGGDTLHEHTPVFAVGGDHHSVKTFNVNGNFLGALSRKARS</sequence>
<evidence type="ECO:0000313" key="2">
    <source>
        <dbReference type="Proteomes" id="UP000250078"/>
    </source>
</evidence>
<dbReference type="EMBL" id="KV748295">
    <property type="protein sequence ID" value="OCK86608.1"/>
    <property type="molecule type" value="Genomic_DNA"/>
</dbReference>
<accession>A0ACC8EK35</accession>
<evidence type="ECO:0000313" key="1">
    <source>
        <dbReference type="EMBL" id="OCK86608.1"/>
    </source>
</evidence>
<organism evidence="1 2">
    <name type="scientific">Cenococcum geophilum 1.58</name>
    <dbReference type="NCBI Taxonomy" id="794803"/>
    <lineage>
        <taxon>Eukaryota</taxon>
        <taxon>Fungi</taxon>
        <taxon>Dikarya</taxon>
        <taxon>Ascomycota</taxon>
        <taxon>Pezizomycotina</taxon>
        <taxon>Dothideomycetes</taxon>
        <taxon>Pleosporomycetidae</taxon>
        <taxon>Gloniales</taxon>
        <taxon>Gloniaceae</taxon>
        <taxon>Cenococcum</taxon>
    </lineage>
</organism>
<dbReference type="Proteomes" id="UP000250078">
    <property type="component" value="Unassembled WGS sequence"/>
</dbReference>
<proteinExistence type="predicted"/>
<keyword evidence="2" id="KW-1185">Reference proteome</keyword>
<protein>
    <submittedName>
        <fullName evidence="1">Uncharacterized protein</fullName>
    </submittedName>
</protein>
<reference evidence="1 2" key="1">
    <citation type="journal article" date="2016" name="Nat. Commun.">
        <title>Ectomycorrhizal ecology is imprinted in the genome of the dominant symbiotic fungus Cenococcum geophilum.</title>
        <authorList>
            <consortium name="DOE Joint Genome Institute"/>
            <person name="Peter M."/>
            <person name="Kohler A."/>
            <person name="Ohm R.A."/>
            <person name="Kuo A."/>
            <person name="Krutzmann J."/>
            <person name="Morin E."/>
            <person name="Arend M."/>
            <person name="Barry K.W."/>
            <person name="Binder M."/>
            <person name="Choi C."/>
            <person name="Clum A."/>
            <person name="Copeland A."/>
            <person name="Grisel N."/>
            <person name="Haridas S."/>
            <person name="Kipfer T."/>
            <person name="LaButti K."/>
            <person name="Lindquist E."/>
            <person name="Lipzen A."/>
            <person name="Maire R."/>
            <person name="Meier B."/>
            <person name="Mihaltcheva S."/>
            <person name="Molinier V."/>
            <person name="Murat C."/>
            <person name="Poggeler S."/>
            <person name="Quandt C.A."/>
            <person name="Sperisen C."/>
            <person name="Tritt A."/>
            <person name="Tisserant E."/>
            <person name="Crous P.W."/>
            <person name="Henrissat B."/>
            <person name="Nehls U."/>
            <person name="Egli S."/>
            <person name="Spatafora J.W."/>
            <person name="Grigoriev I.V."/>
            <person name="Martin F.M."/>
        </authorList>
    </citation>
    <scope>NUCLEOTIDE SEQUENCE [LARGE SCALE GENOMIC DNA]</scope>
    <source>
        <strain evidence="1 2">1.58</strain>
    </source>
</reference>